<dbReference type="Proteomes" id="UP001066276">
    <property type="component" value="Chromosome 12"/>
</dbReference>
<accession>A0AAV7L415</accession>
<proteinExistence type="predicted"/>
<keyword evidence="1" id="KW-1133">Transmembrane helix</keyword>
<dbReference type="EMBL" id="JANPWB010000016">
    <property type="protein sequence ID" value="KAJ1085629.1"/>
    <property type="molecule type" value="Genomic_DNA"/>
</dbReference>
<name>A0AAV7L415_PLEWA</name>
<dbReference type="AlphaFoldDB" id="A0AAV7L415"/>
<feature type="transmembrane region" description="Helical" evidence="1">
    <location>
        <begin position="20"/>
        <end position="39"/>
    </location>
</feature>
<gene>
    <name evidence="2" type="ORF">NDU88_005759</name>
</gene>
<keyword evidence="3" id="KW-1185">Reference proteome</keyword>
<evidence type="ECO:0000313" key="3">
    <source>
        <dbReference type="Proteomes" id="UP001066276"/>
    </source>
</evidence>
<evidence type="ECO:0000313" key="2">
    <source>
        <dbReference type="EMBL" id="KAJ1085629.1"/>
    </source>
</evidence>
<protein>
    <submittedName>
        <fullName evidence="2">Uncharacterized protein</fullName>
    </submittedName>
</protein>
<sequence>MPMAKSEAQVHGQVQQKSILLGAILCFPAAPCLFLWQLCRVMDPTRAQQRGPTTCPMRYGSDLGVKTQRPEMSLSGEIRGWSARKSNQCSVYCEGKSRAVLARPPQRSLERFLLDTAPVTGRRRPCEIL</sequence>
<comment type="caution">
    <text evidence="2">The sequence shown here is derived from an EMBL/GenBank/DDBJ whole genome shotgun (WGS) entry which is preliminary data.</text>
</comment>
<evidence type="ECO:0000256" key="1">
    <source>
        <dbReference type="SAM" id="Phobius"/>
    </source>
</evidence>
<organism evidence="2 3">
    <name type="scientific">Pleurodeles waltl</name>
    <name type="common">Iberian ribbed newt</name>
    <dbReference type="NCBI Taxonomy" id="8319"/>
    <lineage>
        <taxon>Eukaryota</taxon>
        <taxon>Metazoa</taxon>
        <taxon>Chordata</taxon>
        <taxon>Craniata</taxon>
        <taxon>Vertebrata</taxon>
        <taxon>Euteleostomi</taxon>
        <taxon>Amphibia</taxon>
        <taxon>Batrachia</taxon>
        <taxon>Caudata</taxon>
        <taxon>Salamandroidea</taxon>
        <taxon>Salamandridae</taxon>
        <taxon>Pleurodelinae</taxon>
        <taxon>Pleurodeles</taxon>
    </lineage>
</organism>
<keyword evidence="1" id="KW-0472">Membrane</keyword>
<keyword evidence="1" id="KW-0812">Transmembrane</keyword>
<reference evidence="2" key="1">
    <citation type="journal article" date="2022" name="bioRxiv">
        <title>Sequencing and chromosome-scale assembly of the giantPleurodeles waltlgenome.</title>
        <authorList>
            <person name="Brown T."/>
            <person name="Elewa A."/>
            <person name="Iarovenko S."/>
            <person name="Subramanian E."/>
            <person name="Araus A.J."/>
            <person name="Petzold A."/>
            <person name="Susuki M."/>
            <person name="Suzuki K.-i.T."/>
            <person name="Hayashi T."/>
            <person name="Toyoda A."/>
            <person name="Oliveira C."/>
            <person name="Osipova E."/>
            <person name="Leigh N.D."/>
            <person name="Simon A."/>
            <person name="Yun M.H."/>
        </authorList>
    </citation>
    <scope>NUCLEOTIDE SEQUENCE</scope>
    <source>
        <strain evidence="2">20211129_DDA</strain>
        <tissue evidence="2">Liver</tissue>
    </source>
</reference>